<dbReference type="Gene3D" id="3.40.50.2000">
    <property type="entry name" value="Glycogen Phosphorylase B"/>
    <property type="match status" value="1"/>
</dbReference>
<dbReference type="SUPFAM" id="SSF53756">
    <property type="entry name" value="UDP-Glycosyltransferase/glycogen phosphorylase"/>
    <property type="match status" value="1"/>
</dbReference>
<dbReference type="GO" id="GO:0016740">
    <property type="term" value="F:transferase activity"/>
    <property type="evidence" value="ECO:0007669"/>
    <property type="project" value="UniProtKB-KW"/>
</dbReference>
<reference evidence="2 3" key="1">
    <citation type="submission" date="2019-03" db="EMBL/GenBank/DDBJ databases">
        <title>Genomic Encyclopedia of Archaeal and Bacterial Type Strains, Phase II (KMG-II): from individual species to whole genera.</title>
        <authorList>
            <person name="Goeker M."/>
        </authorList>
    </citation>
    <scope>NUCLEOTIDE SEQUENCE [LARGE SCALE GENOMIC DNA]</scope>
    <source>
        <strain evidence="2 3">DSM 24323</strain>
    </source>
</reference>
<sequence length="617" mass="69430">MGLSEWRRQLWHLRHGGLRQLRTYRRRREIIGDDLFDDVDGRLTFRPWEFPDRPPVRDLRVAVIADDFTRLALGYEWQQLEVTPDDWRGRLLDGQGRPQVDLLFVESAWHGNDDAWQYHLTGSSAPRPALVELVTGMREAGVPTVFWNKEDPAHYADFLDTARLFDQVFTTDVNKLDDYRRDLDHDRVGVLPFAVQPVIHNPIRPRRGHAARDIGFGGMYFAHKYPERRAQMDLLLGAADRVSARMEHGLEIFSRYLGHDERYQFPAPLDQRVVGSLDYRQMLTAYRAYKVFLNVNSVVDSPSMCARRVFEISACGTPVVSTPSPAISEFFPADEVVQVEESTEAELALRALVRSPELRDRMVHKAQRHIWSEHTYGHRVEQVLGSVGLPGSEAALPTVSALVSTIRPQQLDHILRTVAGFTGVQVQLCLLTHGHTAPDDLHERAAALGVTDLKVVEAPAERTLGECLNQLVAMADGEVLTKIDDDDEYGANYLLDLLYAIRYSGAEVVGKQAHYVRLGESGTTAIRFGDREHRFTDFVMGPTLTARAEVFRAHPFESRSTGEDTAFLRDVADAGGRIYAADRFNFVQQRGEGGHTWQAADVELLASATVVSGDPLA</sequence>
<protein>
    <submittedName>
        <fullName evidence="2">Glycosyl transferase family 1</fullName>
    </submittedName>
</protein>
<dbReference type="OrthoDB" id="6713581at2"/>
<dbReference type="InterPro" id="IPR055259">
    <property type="entry name" value="YkvP/CgeB_Glyco_trans-like"/>
</dbReference>
<evidence type="ECO:0000313" key="3">
    <source>
        <dbReference type="Proteomes" id="UP000295371"/>
    </source>
</evidence>
<name>A0A4R7IZ22_9ACTN</name>
<dbReference type="EMBL" id="SOAW01000003">
    <property type="protein sequence ID" value="TDT29955.1"/>
    <property type="molecule type" value="Genomic_DNA"/>
</dbReference>
<organism evidence="2 3">
    <name type="scientific">Naumannella halotolerans</name>
    <dbReference type="NCBI Taxonomy" id="993414"/>
    <lineage>
        <taxon>Bacteria</taxon>
        <taxon>Bacillati</taxon>
        <taxon>Actinomycetota</taxon>
        <taxon>Actinomycetes</taxon>
        <taxon>Propionibacteriales</taxon>
        <taxon>Propionibacteriaceae</taxon>
        <taxon>Naumannella</taxon>
    </lineage>
</organism>
<dbReference type="AlphaFoldDB" id="A0A4R7IZ22"/>
<keyword evidence="2" id="KW-0808">Transferase</keyword>
<accession>A0A4R7IZ22</accession>
<evidence type="ECO:0000259" key="1">
    <source>
        <dbReference type="Pfam" id="PF13524"/>
    </source>
</evidence>
<dbReference type="Pfam" id="PF13524">
    <property type="entry name" value="Glyco_trans_1_2"/>
    <property type="match status" value="1"/>
</dbReference>
<comment type="caution">
    <text evidence="2">The sequence shown here is derived from an EMBL/GenBank/DDBJ whole genome shotgun (WGS) entry which is preliminary data.</text>
</comment>
<feature type="domain" description="Spore protein YkvP/CgeB glycosyl transferase-like" evidence="1">
    <location>
        <begin position="266"/>
        <end position="384"/>
    </location>
</feature>
<keyword evidence="3" id="KW-1185">Reference proteome</keyword>
<dbReference type="Gene3D" id="3.90.550.10">
    <property type="entry name" value="Spore Coat Polysaccharide Biosynthesis Protein SpsA, Chain A"/>
    <property type="match status" value="1"/>
</dbReference>
<evidence type="ECO:0000313" key="2">
    <source>
        <dbReference type="EMBL" id="TDT29955.1"/>
    </source>
</evidence>
<proteinExistence type="predicted"/>
<gene>
    <name evidence="2" type="ORF">CLV29_2978</name>
</gene>
<dbReference type="Proteomes" id="UP000295371">
    <property type="component" value="Unassembled WGS sequence"/>
</dbReference>
<dbReference type="SUPFAM" id="SSF53448">
    <property type="entry name" value="Nucleotide-diphospho-sugar transferases"/>
    <property type="match status" value="1"/>
</dbReference>
<dbReference type="InterPro" id="IPR029044">
    <property type="entry name" value="Nucleotide-diphossugar_trans"/>
</dbReference>